<dbReference type="Pfam" id="PF00107">
    <property type="entry name" value="ADH_zinc_N"/>
    <property type="match status" value="1"/>
</dbReference>
<feature type="compositionally biased region" description="Low complexity" evidence="6">
    <location>
        <begin position="1"/>
        <end position="14"/>
    </location>
</feature>
<keyword evidence="2" id="KW-0479">Metal-binding</keyword>
<evidence type="ECO:0000259" key="7">
    <source>
        <dbReference type="Pfam" id="PF00107"/>
    </source>
</evidence>
<comment type="cofactor">
    <cofactor evidence="1">
        <name>Zn(2+)</name>
        <dbReference type="ChEBI" id="CHEBI:29105"/>
    </cofactor>
</comment>
<feature type="region of interest" description="Disordered" evidence="6">
    <location>
        <begin position="1"/>
        <end position="31"/>
    </location>
</feature>
<organism evidence="8 9">
    <name type="scientific">Bursaphelenchus xylophilus</name>
    <name type="common">Pinewood nematode worm</name>
    <name type="synonym">Aphelenchoides xylophilus</name>
    <dbReference type="NCBI Taxonomy" id="6326"/>
    <lineage>
        <taxon>Eukaryota</taxon>
        <taxon>Metazoa</taxon>
        <taxon>Ecdysozoa</taxon>
        <taxon>Nematoda</taxon>
        <taxon>Chromadorea</taxon>
        <taxon>Rhabditida</taxon>
        <taxon>Tylenchina</taxon>
        <taxon>Tylenchomorpha</taxon>
        <taxon>Aphelenchoidea</taxon>
        <taxon>Aphelenchoididae</taxon>
        <taxon>Bursaphelenchus</taxon>
    </lineage>
</organism>
<protein>
    <submittedName>
        <fullName evidence="9">ADH_zinc_N domain-containing protein</fullName>
    </submittedName>
</protein>
<reference evidence="9" key="1">
    <citation type="submission" date="2016-11" db="UniProtKB">
        <authorList>
            <consortium name="WormBaseParasite"/>
        </authorList>
    </citation>
    <scope>IDENTIFICATION</scope>
</reference>
<dbReference type="GO" id="GO:0005737">
    <property type="term" value="C:cytoplasm"/>
    <property type="evidence" value="ECO:0007669"/>
    <property type="project" value="TreeGrafter"/>
</dbReference>
<evidence type="ECO:0000256" key="6">
    <source>
        <dbReference type="SAM" id="MobiDB-lite"/>
    </source>
</evidence>
<dbReference type="Gene3D" id="3.40.50.720">
    <property type="entry name" value="NAD(P)-binding Rossmann-like Domain"/>
    <property type="match status" value="1"/>
</dbReference>
<evidence type="ECO:0000256" key="1">
    <source>
        <dbReference type="ARBA" id="ARBA00001947"/>
    </source>
</evidence>
<sequence>MDVEPVQEPQIPQQAEHPAPEREMQQANGEQALVTLPREQQVGPPRQRHDGRNRIIFQAPDAADLPHVTFANMVNSGPRIPNALHSPLGVLLGSTGSRLRKRQKREALGQESGALRMDQADKENLIDEVVKFTDGGPHAVLCIAAQDKTMTEATKYVRTQGTVVLIALPKDGHCNVNVFWAVVRCITVKGSYVGCRQDAIEALDFLKRGKIDVPIEILPLKELPKVFERMESGELKGRVVLDLWK</sequence>
<dbReference type="WBParaSite" id="BXY_1706000.1">
    <property type="protein sequence ID" value="BXY_1706000.1"/>
    <property type="gene ID" value="BXY_1706000"/>
</dbReference>
<dbReference type="AlphaFoldDB" id="A0A1I7SVI3"/>
<evidence type="ECO:0000256" key="2">
    <source>
        <dbReference type="ARBA" id="ARBA00022723"/>
    </source>
</evidence>
<keyword evidence="5" id="KW-0520">NAD</keyword>
<evidence type="ECO:0000256" key="3">
    <source>
        <dbReference type="ARBA" id="ARBA00022833"/>
    </source>
</evidence>
<accession>A0A1I7SVI3</accession>
<keyword evidence="4" id="KW-0560">Oxidoreductase</keyword>
<evidence type="ECO:0000313" key="8">
    <source>
        <dbReference type="Proteomes" id="UP000095284"/>
    </source>
</evidence>
<dbReference type="PANTHER" id="PTHR42940">
    <property type="entry name" value="ALCOHOL DEHYDROGENASE 1-RELATED"/>
    <property type="match status" value="1"/>
</dbReference>
<feature type="domain" description="Alcohol dehydrogenase-like C-terminal" evidence="7">
    <location>
        <begin position="103"/>
        <end position="207"/>
    </location>
</feature>
<dbReference type="Proteomes" id="UP000095284">
    <property type="component" value="Unplaced"/>
</dbReference>
<dbReference type="InterPro" id="IPR013149">
    <property type="entry name" value="ADH-like_C"/>
</dbReference>
<dbReference type="SUPFAM" id="SSF51735">
    <property type="entry name" value="NAD(P)-binding Rossmann-fold domains"/>
    <property type="match status" value="1"/>
</dbReference>
<evidence type="ECO:0000256" key="4">
    <source>
        <dbReference type="ARBA" id="ARBA00023002"/>
    </source>
</evidence>
<dbReference type="PANTHER" id="PTHR42940:SF3">
    <property type="entry name" value="ALCOHOL DEHYDROGENASE 1-RELATED"/>
    <property type="match status" value="1"/>
</dbReference>
<dbReference type="GO" id="GO:0004022">
    <property type="term" value="F:alcohol dehydrogenase (NAD+) activity"/>
    <property type="evidence" value="ECO:0007669"/>
    <property type="project" value="TreeGrafter"/>
</dbReference>
<name>A0A1I7SVI3_BURXY</name>
<evidence type="ECO:0000313" key="9">
    <source>
        <dbReference type="WBParaSite" id="BXY_1706000.1"/>
    </source>
</evidence>
<keyword evidence="3" id="KW-0862">Zinc</keyword>
<proteinExistence type="predicted"/>
<dbReference type="InterPro" id="IPR036291">
    <property type="entry name" value="NAD(P)-bd_dom_sf"/>
</dbReference>
<evidence type="ECO:0000256" key="5">
    <source>
        <dbReference type="ARBA" id="ARBA00023027"/>
    </source>
</evidence>
<dbReference type="GO" id="GO:0046872">
    <property type="term" value="F:metal ion binding"/>
    <property type="evidence" value="ECO:0007669"/>
    <property type="project" value="UniProtKB-KW"/>
</dbReference>
<dbReference type="Gene3D" id="3.90.180.10">
    <property type="entry name" value="Medium-chain alcohol dehydrogenases, catalytic domain"/>
    <property type="match status" value="1"/>
</dbReference>